<accession>A0A818W4S9</accession>
<evidence type="ECO:0000313" key="4">
    <source>
        <dbReference type="Proteomes" id="UP000663842"/>
    </source>
</evidence>
<evidence type="ECO:0000313" key="5">
    <source>
        <dbReference type="Proteomes" id="UP000663866"/>
    </source>
</evidence>
<comment type="caution">
    <text evidence="2">The sequence shown here is derived from an EMBL/GenBank/DDBJ whole genome shotgun (WGS) entry which is preliminary data.</text>
</comment>
<dbReference type="InterPro" id="IPR036047">
    <property type="entry name" value="F-box-like_dom_sf"/>
</dbReference>
<evidence type="ECO:0000259" key="1">
    <source>
        <dbReference type="PROSITE" id="PS50181"/>
    </source>
</evidence>
<dbReference type="EMBL" id="CAJOBG010000001">
    <property type="protein sequence ID" value="CAF3731497.1"/>
    <property type="molecule type" value="Genomic_DNA"/>
</dbReference>
<name>A0A818W4S9_9BILA</name>
<reference evidence="2" key="1">
    <citation type="submission" date="2021-02" db="EMBL/GenBank/DDBJ databases">
        <authorList>
            <person name="Nowell W R."/>
        </authorList>
    </citation>
    <scope>NUCLEOTIDE SEQUENCE</scope>
</reference>
<evidence type="ECO:0000313" key="3">
    <source>
        <dbReference type="EMBL" id="CAF3731497.1"/>
    </source>
</evidence>
<organism evidence="2 4">
    <name type="scientific">Rotaria magnacalcarata</name>
    <dbReference type="NCBI Taxonomy" id="392030"/>
    <lineage>
        <taxon>Eukaryota</taxon>
        <taxon>Metazoa</taxon>
        <taxon>Spiralia</taxon>
        <taxon>Gnathifera</taxon>
        <taxon>Rotifera</taxon>
        <taxon>Eurotatoria</taxon>
        <taxon>Bdelloidea</taxon>
        <taxon>Philodinida</taxon>
        <taxon>Philodinidae</taxon>
        <taxon>Rotaria</taxon>
    </lineage>
</organism>
<dbReference type="Proteomes" id="UP000663842">
    <property type="component" value="Unassembled WGS sequence"/>
</dbReference>
<dbReference type="PROSITE" id="PS50181">
    <property type="entry name" value="FBOX"/>
    <property type="match status" value="1"/>
</dbReference>
<feature type="domain" description="F-box" evidence="1">
    <location>
        <begin position="5"/>
        <end position="52"/>
    </location>
</feature>
<dbReference type="InterPro" id="IPR001810">
    <property type="entry name" value="F-box_dom"/>
</dbReference>
<dbReference type="Proteomes" id="UP000663866">
    <property type="component" value="Unassembled WGS sequence"/>
</dbReference>
<proteinExistence type="predicted"/>
<evidence type="ECO:0000313" key="2">
    <source>
        <dbReference type="EMBL" id="CAF3720623.1"/>
    </source>
</evidence>
<dbReference type="SUPFAM" id="SSF81383">
    <property type="entry name" value="F-box domain"/>
    <property type="match status" value="1"/>
</dbReference>
<dbReference type="EMBL" id="CAJOBF010000006">
    <property type="protein sequence ID" value="CAF3720623.1"/>
    <property type="molecule type" value="Genomic_DNA"/>
</dbReference>
<protein>
    <recommendedName>
        <fullName evidence="1">F-box domain-containing protein</fullName>
    </recommendedName>
</protein>
<dbReference type="Pfam" id="PF00646">
    <property type="entry name" value="F-box"/>
    <property type="match status" value="1"/>
</dbReference>
<sequence>MERSLLGLNDLPDEVLIIILKNLSQLEAISNFIDVNKRLKTIVYDSIFTSRLTLMRCLSDKFCRPIFDPLLDPMLDRFCLQILPEIHRHIKWLNLESSSMKRILGATNYPNLYGLGLFNMDTETARSLFTDKKLISMRHTLLFTKIFSLFTNLKYLYFDPSARYSSTLPFDNAPPTVVSLILVELHVTFDKFNDCLNLLDGRSNQLQTLYVSMLMIPLLHPTNSNKVNCFDQKKIPNLKCFSLHCDEETKAYDELIVPLIQRMSNLEKLDLCFTVISKPTFVDGND</sequence>
<gene>
    <name evidence="3" type="ORF">OVN521_LOCUS14</name>
    <name evidence="2" type="ORF">UXM345_LOCUS176</name>
</gene>
<keyword evidence="5" id="KW-1185">Reference proteome</keyword>
<dbReference type="AlphaFoldDB" id="A0A818W4S9"/>